<name>D1PH87_9BACT</name>
<comment type="caution">
    <text evidence="1">The sequence shown here is derived from an EMBL/GenBank/DDBJ whole genome shotgun (WGS) entry which is preliminary data.</text>
</comment>
<keyword evidence="2" id="KW-1185">Reference proteome</keyword>
<dbReference type="Proteomes" id="UP000004477">
    <property type="component" value="Unassembled WGS sequence"/>
</dbReference>
<evidence type="ECO:0000313" key="1">
    <source>
        <dbReference type="EMBL" id="EFB33936.1"/>
    </source>
</evidence>
<organism evidence="1 2">
    <name type="scientific">Segatella copri DSM 18205</name>
    <dbReference type="NCBI Taxonomy" id="537011"/>
    <lineage>
        <taxon>Bacteria</taxon>
        <taxon>Pseudomonadati</taxon>
        <taxon>Bacteroidota</taxon>
        <taxon>Bacteroidia</taxon>
        <taxon>Bacteroidales</taxon>
        <taxon>Prevotellaceae</taxon>
        <taxon>Segatella</taxon>
    </lineage>
</organism>
<proteinExistence type="predicted"/>
<dbReference type="PaxDb" id="537011-PREVCOP_06607"/>
<dbReference type="RefSeq" id="WP_006849274.1">
    <property type="nucleotide sequence ID" value="NZ_CP085933.1"/>
</dbReference>
<dbReference type="AlphaFoldDB" id="D1PH87"/>
<gene>
    <name evidence="1" type="ORF">PREVCOP_06607</name>
</gene>
<dbReference type="HOGENOM" id="CLU_3274456_0_0_10"/>
<dbReference type="GeneID" id="75431550"/>
<protein>
    <submittedName>
        <fullName evidence="1">Uncharacterized protein</fullName>
    </submittedName>
</protein>
<dbReference type="EMBL" id="ACBX02000050">
    <property type="protein sequence ID" value="EFB33936.1"/>
    <property type="molecule type" value="Genomic_DNA"/>
</dbReference>
<accession>D1PH87</accession>
<sequence length="41" mass="4648">MAEVMIQEKEDAAAWLSTLHGEELMQEAVVPKKIVAEDFFL</sequence>
<evidence type="ECO:0000313" key="2">
    <source>
        <dbReference type="Proteomes" id="UP000004477"/>
    </source>
</evidence>
<reference evidence="1" key="1">
    <citation type="submission" date="2009-11" db="EMBL/GenBank/DDBJ databases">
        <authorList>
            <person name="Weinstock G."/>
            <person name="Sodergren E."/>
            <person name="Clifton S."/>
            <person name="Fulton L."/>
            <person name="Fulton B."/>
            <person name="Courtney L."/>
            <person name="Fronick C."/>
            <person name="Harrison M."/>
            <person name="Strong C."/>
            <person name="Farmer C."/>
            <person name="Delahaunty K."/>
            <person name="Markovic C."/>
            <person name="Hall O."/>
            <person name="Minx P."/>
            <person name="Tomlinson C."/>
            <person name="Mitreva M."/>
            <person name="Nelson J."/>
            <person name="Hou S."/>
            <person name="Wollam A."/>
            <person name="Pepin K.H."/>
            <person name="Johnson M."/>
            <person name="Bhonagiri V."/>
            <person name="Nash W.E."/>
            <person name="Warren W."/>
            <person name="Chinwalla A."/>
            <person name="Mardis E.R."/>
            <person name="Wilson R.K."/>
        </authorList>
    </citation>
    <scope>NUCLEOTIDE SEQUENCE [LARGE SCALE GENOMIC DNA]</scope>
    <source>
        <strain evidence="1">DSM 18205</strain>
    </source>
</reference>